<dbReference type="PANTHER" id="PTHR24200:SF15">
    <property type="entry name" value="MICROTUBULE-ASSOCIATED TUMOR SUPPRESSOR CANDIDATE 2-LIKE ISOFORM X1"/>
    <property type="match status" value="1"/>
</dbReference>
<sequence length="369" mass="43130">MSAQENTRVFCKAEHPLIRCILWTASNSVHWERLQREKTALEMAFERELQELQLQQEAELAAVEEGLRKCHSAETEHLKAEHRSEMEEIRAQQQEQVRIEEMTVSHRAAIQELRDMHNITMATLHEEHAHLRKAHEQQKILLEEDFDKLRLSLQDQVDTLTFQNQSLRDKAKRFEEALRRSTDEQIDALAPYQHIEEDLKSLKEVVEMKNQQIHQQEKKISDLEKVAQKNVFLEEKVQVLQQQNEDMKARIEMNLALSRQLSEENANLQESVEKESTEKKRLSRNNEELLWRLQTSPLMSPASSPLHRSFSTSPVPSSPFPAHPTVQLIQMQSSTLFTRTQYTLVHFLGKISYVVFVILNSISIDEIQS</sequence>
<keyword evidence="5" id="KW-1185">Reference proteome</keyword>
<dbReference type="InterPro" id="IPR051293">
    <property type="entry name" value="MTUS1/CCDC69"/>
</dbReference>
<dbReference type="Ensembl" id="ENSSFAT00005027653.1">
    <property type="protein sequence ID" value="ENSSFAP00005026617.1"/>
    <property type="gene ID" value="ENSSFAG00005013645.1"/>
</dbReference>
<reference evidence="4" key="2">
    <citation type="submission" date="2025-08" db="UniProtKB">
        <authorList>
            <consortium name="Ensembl"/>
        </authorList>
    </citation>
    <scope>IDENTIFICATION</scope>
</reference>
<proteinExistence type="predicted"/>
<reference evidence="4" key="3">
    <citation type="submission" date="2025-09" db="UniProtKB">
        <authorList>
            <consortium name="Ensembl"/>
        </authorList>
    </citation>
    <scope>IDENTIFICATION</scope>
</reference>
<feature type="coiled-coil region" evidence="2">
    <location>
        <begin position="157"/>
        <end position="292"/>
    </location>
</feature>
<accession>A0A672HC14</accession>
<dbReference type="PANTHER" id="PTHR24200">
    <property type="entry name" value="TOUCAN, ISOFORM A"/>
    <property type="match status" value="1"/>
</dbReference>
<dbReference type="InParanoid" id="A0A672HC14"/>
<dbReference type="GO" id="GO:0008017">
    <property type="term" value="F:microtubule binding"/>
    <property type="evidence" value="ECO:0007669"/>
    <property type="project" value="TreeGrafter"/>
</dbReference>
<evidence type="ECO:0000256" key="1">
    <source>
        <dbReference type="ARBA" id="ARBA00023054"/>
    </source>
</evidence>
<dbReference type="GO" id="GO:0005634">
    <property type="term" value="C:nucleus"/>
    <property type="evidence" value="ECO:0007669"/>
    <property type="project" value="TreeGrafter"/>
</dbReference>
<evidence type="ECO:0000256" key="2">
    <source>
        <dbReference type="SAM" id="Coils"/>
    </source>
</evidence>
<dbReference type="AlphaFoldDB" id="A0A672HC14"/>
<protein>
    <recommendedName>
        <fullName evidence="6">Microtubule associated scaffold protein 2</fullName>
    </recommendedName>
</protein>
<name>A0A672HC14_SALFA</name>
<dbReference type="Proteomes" id="UP000472267">
    <property type="component" value="Chromosome 10"/>
</dbReference>
<organism evidence="4 5">
    <name type="scientific">Salarias fasciatus</name>
    <name type="common">Jewelled blenny</name>
    <name type="synonym">Blennius fasciatus</name>
    <dbReference type="NCBI Taxonomy" id="181472"/>
    <lineage>
        <taxon>Eukaryota</taxon>
        <taxon>Metazoa</taxon>
        <taxon>Chordata</taxon>
        <taxon>Craniata</taxon>
        <taxon>Vertebrata</taxon>
        <taxon>Euteleostomi</taxon>
        <taxon>Actinopterygii</taxon>
        <taxon>Neopterygii</taxon>
        <taxon>Teleostei</taxon>
        <taxon>Neoteleostei</taxon>
        <taxon>Acanthomorphata</taxon>
        <taxon>Ovalentaria</taxon>
        <taxon>Blenniimorphae</taxon>
        <taxon>Blenniiformes</taxon>
        <taxon>Blennioidei</taxon>
        <taxon>Blenniidae</taxon>
        <taxon>Salariinae</taxon>
        <taxon>Salarias</taxon>
    </lineage>
</organism>
<evidence type="ECO:0000313" key="5">
    <source>
        <dbReference type="Proteomes" id="UP000472267"/>
    </source>
</evidence>
<reference evidence="4" key="1">
    <citation type="submission" date="2019-06" db="EMBL/GenBank/DDBJ databases">
        <authorList>
            <consortium name="Wellcome Sanger Institute Data Sharing"/>
        </authorList>
    </citation>
    <scope>NUCLEOTIDE SEQUENCE [LARGE SCALE GENOMIC DNA]</scope>
</reference>
<evidence type="ECO:0000256" key="3">
    <source>
        <dbReference type="SAM" id="MobiDB-lite"/>
    </source>
</evidence>
<dbReference type="GO" id="GO:0005737">
    <property type="term" value="C:cytoplasm"/>
    <property type="evidence" value="ECO:0007669"/>
    <property type="project" value="TreeGrafter"/>
</dbReference>
<evidence type="ECO:0000313" key="4">
    <source>
        <dbReference type="Ensembl" id="ENSSFAP00005026617.1"/>
    </source>
</evidence>
<evidence type="ECO:0008006" key="6">
    <source>
        <dbReference type="Google" id="ProtNLM"/>
    </source>
</evidence>
<feature type="region of interest" description="Disordered" evidence="3">
    <location>
        <begin position="299"/>
        <end position="318"/>
    </location>
</feature>
<keyword evidence="1 2" id="KW-0175">Coiled coil</keyword>
<dbReference type="OMA" id="RSEMEEC"/>